<evidence type="ECO:0000256" key="14">
    <source>
        <dbReference type="ARBA" id="ARBA00023098"/>
    </source>
</evidence>
<dbReference type="UniPathway" id="UPA00557">
    <property type="reaction ID" value="UER00614"/>
</dbReference>
<organism evidence="20 21">
    <name type="scientific">Roseovarius spongiae</name>
    <dbReference type="NCBI Taxonomy" id="2320272"/>
    <lineage>
        <taxon>Bacteria</taxon>
        <taxon>Pseudomonadati</taxon>
        <taxon>Pseudomonadota</taxon>
        <taxon>Alphaproteobacteria</taxon>
        <taxon>Rhodobacterales</taxon>
        <taxon>Roseobacteraceae</taxon>
        <taxon>Roseovarius</taxon>
    </lineage>
</organism>
<keyword evidence="14" id="KW-0443">Lipid metabolism</keyword>
<dbReference type="PANTHER" id="PTHR46382">
    <property type="entry name" value="PHOSPHATIDATE CYTIDYLYLTRANSFERASE"/>
    <property type="match status" value="1"/>
</dbReference>
<keyword evidence="10 18" id="KW-0808">Transferase</keyword>
<evidence type="ECO:0000256" key="15">
    <source>
        <dbReference type="ARBA" id="ARBA00023136"/>
    </source>
</evidence>
<keyword evidence="9" id="KW-0444">Lipid biosynthesis</keyword>
<evidence type="ECO:0000256" key="18">
    <source>
        <dbReference type="RuleBase" id="RU003938"/>
    </source>
</evidence>
<comment type="catalytic activity">
    <reaction evidence="1 18">
        <text>a 1,2-diacyl-sn-glycero-3-phosphate + CTP + H(+) = a CDP-1,2-diacyl-sn-glycerol + diphosphate</text>
        <dbReference type="Rhea" id="RHEA:16229"/>
        <dbReference type="ChEBI" id="CHEBI:15378"/>
        <dbReference type="ChEBI" id="CHEBI:33019"/>
        <dbReference type="ChEBI" id="CHEBI:37563"/>
        <dbReference type="ChEBI" id="CHEBI:58332"/>
        <dbReference type="ChEBI" id="CHEBI:58608"/>
        <dbReference type="EC" id="2.7.7.41"/>
    </reaction>
</comment>
<dbReference type="GO" id="GO:0004605">
    <property type="term" value="F:phosphatidate cytidylyltransferase activity"/>
    <property type="evidence" value="ECO:0007669"/>
    <property type="project" value="UniProtKB-EC"/>
</dbReference>
<evidence type="ECO:0000256" key="6">
    <source>
        <dbReference type="ARBA" id="ARBA00012487"/>
    </source>
</evidence>
<evidence type="ECO:0000256" key="12">
    <source>
        <dbReference type="ARBA" id="ARBA00022695"/>
    </source>
</evidence>
<keyword evidence="21" id="KW-1185">Reference proteome</keyword>
<dbReference type="GO" id="GO:0016024">
    <property type="term" value="P:CDP-diacylglycerol biosynthetic process"/>
    <property type="evidence" value="ECO:0007669"/>
    <property type="project" value="UniProtKB-UniPathway"/>
</dbReference>
<dbReference type="RefSeq" id="WP_121166527.1">
    <property type="nucleotide sequence ID" value="NZ_RAPE01000002.1"/>
</dbReference>
<evidence type="ECO:0000256" key="11">
    <source>
        <dbReference type="ARBA" id="ARBA00022692"/>
    </source>
</evidence>
<evidence type="ECO:0000256" key="16">
    <source>
        <dbReference type="ARBA" id="ARBA00023209"/>
    </source>
</evidence>
<evidence type="ECO:0000256" key="9">
    <source>
        <dbReference type="ARBA" id="ARBA00022516"/>
    </source>
</evidence>
<keyword evidence="15 19" id="KW-0472">Membrane</keyword>
<protein>
    <recommendedName>
        <fullName evidence="7 18">Phosphatidate cytidylyltransferase</fullName>
        <ecNumber evidence="6 18">2.7.7.41</ecNumber>
    </recommendedName>
</protein>
<keyword evidence="16" id="KW-0594">Phospholipid biosynthesis</keyword>
<comment type="pathway">
    <text evidence="4">Lipid metabolism.</text>
</comment>
<comment type="pathway">
    <text evidence="3 18">Phospholipid metabolism; CDP-diacylglycerol biosynthesis; CDP-diacylglycerol from sn-glycerol 3-phosphate: step 3/3.</text>
</comment>
<keyword evidence="12 18" id="KW-0548">Nucleotidyltransferase</keyword>
<accession>A0A3A8AYD0</accession>
<dbReference type="OrthoDB" id="9799199at2"/>
<keyword evidence="11 18" id="KW-0812">Transmembrane</keyword>
<dbReference type="AlphaFoldDB" id="A0A3A8AYD0"/>
<evidence type="ECO:0000256" key="4">
    <source>
        <dbReference type="ARBA" id="ARBA00005189"/>
    </source>
</evidence>
<sequence length="262" mass="27252">MSGIARWSDLAPRVISAAVMIVLGAIALRLGGIVFAMGVWALAGVMTWELTRMFAPGQGWLAVGLGCFAAAALAFAWLLPGALALPLLLAAALTGMSRMERDRYRFGGYAAAILVGCHVMILLRDVIGPGWVLWLICVVIASDVAGYFVGRSLGGPKFWPRISPKKTWSGTIGGWVAAGLVGLVFGLWFGAGAALAPVSVIVAFAGQMGDILESALKRRAGVKDSSNIIPGHGGVLDRFDAMLGAALIVGLLWALRLAPGLA</sequence>
<proteinExistence type="inferred from homology"/>
<evidence type="ECO:0000256" key="7">
    <source>
        <dbReference type="ARBA" id="ARBA00019373"/>
    </source>
</evidence>
<feature type="transmembrane region" description="Helical" evidence="19">
    <location>
        <begin position="14"/>
        <end position="41"/>
    </location>
</feature>
<dbReference type="GO" id="GO:0005886">
    <property type="term" value="C:plasma membrane"/>
    <property type="evidence" value="ECO:0007669"/>
    <property type="project" value="UniProtKB-SubCell"/>
</dbReference>
<dbReference type="EMBL" id="RAPE01000002">
    <property type="protein sequence ID" value="RKF15251.1"/>
    <property type="molecule type" value="Genomic_DNA"/>
</dbReference>
<feature type="transmembrane region" description="Helical" evidence="19">
    <location>
        <begin position="61"/>
        <end position="94"/>
    </location>
</feature>
<evidence type="ECO:0000313" key="21">
    <source>
        <dbReference type="Proteomes" id="UP000281128"/>
    </source>
</evidence>
<keyword evidence="13 19" id="KW-1133">Transmembrane helix</keyword>
<keyword evidence="8" id="KW-1003">Cell membrane</keyword>
<dbReference type="PANTHER" id="PTHR46382:SF1">
    <property type="entry name" value="PHOSPHATIDATE CYTIDYLYLTRANSFERASE"/>
    <property type="match status" value="1"/>
</dbReference>
<name>A0A3A8AYD0_9RHOB</name>
<evidence type="ECO:0000256" key="13">
    <source>
        <dbReference type="ARBA" id="ARBA00022989"/>
    </source>
</evidence>
<reference evidence="20 21" key="1">
    <citation type="submission" date="2018-09" db="EMBL/GenBank/DDBJ databases">
        <title>Roseovarius spongiae sp. nov., isolated from a marine sponge.</title>
        <authorList>
            <person name="Zhuang L."/>
            <person name="Luo L."/>
        </authorList>
    </citation>
    <scope>NUCLEOTIDE SEQUENCE [LARGE SCALE GENOMIC DNA]</scope>
    <source>
        <strain evidence="20 21">HN-E21</strain>
    </source>
</reference>
<evidence type="ECO:0000256" key="17">
    <source>
        <dbReference type="ARBA" id="ARBA00023264"/>
    </source>
</evidence>
<evidence type="ECO:0000313" key="20">
    <source>
        <dbReference type="EMBL" id="RKF15251.1"/>
    </source>
</evidence>
<evidence type="ECO:0000256" key="8">
    <source>
        <dbReference type="ARBA" id="ARBA00022475"/>
    </source>
</evidence>
<evidence type="ECO:0000256" key="2">
    <source>
        <dbReference type="ARBA" id="ARBA00004651"/>
    </source>
</evidence>
<comment type="similarity">
    <text evidence="5 18">Belongs to the CDS family.</text>
</comment>
<evidence type="ECO:0000256" key="3">
    <source>
        <dbReference type="ARBA" id="ARBA00005119"/>
    </source>
</evidence>
<evidence type="ECO:0000256" key="5">
    <source>
        <dbReference type="ARBA" id="ARBA00010185"/>
    </source>
</evidence>
<feature type="transmembrane region" description="Helical" evidence="19">
    <location>
        <begin position="130"/>
        <end position="150"/>
    </location>
</feature>
<dbReference type="PROSITE" id="PS01315">
    <property type="entry name" value="CDS"/>
    <property type="match status" value="1"/>
</dbReference>
<gene>
    <name evidence="20" type="ORF">D6850_10490</name>
</gene>
<feature type="transmembrane region" description="Helical" evidence="19">
    <location>
        <begin position="171"/>
        <end position="204"/>
    </location>
</feature>
<feature type="transmembrane region" description="Helical" evidence="19">
    <location>
        <begin position="241"/>
        <end position="258"/>
    </location>
</feature>
<evidence type="ECO:0000256" key="10">
    <source>
        <dbReference type="ARBA" id="ARBA00022679"/>
    </source>
</evidence>
<dbReference type="Pfam" id="PF01148">
    <property type="entry name" value="CTP_transf_1"/>
    <property type="match status" value="1"/>
</dbReference>
<dbReference type="EC" id="2.7.7.41" evidence="6 18"/>
<dbReference type="InterPro" id="IPR000374">
    <property type="entry name" value="PC_trans"/>
</dbReference>
<keyword evidence="17" id="KW-1208">Phospholipid metabolism</keyword>
<comment type="subcellular location">
    <subcellularLocation>
        <location evidence="2">Cell membrane</location>
        <topology evidence="2">Multi-pass membrane protein</topology>
    </subcellularLocation>
</comment>
<evidence type="ECO:0000256" key="19">
    <source>
        <dbReference type="SAM" id="Phobius"/>
    </source>
</evidence>
<comment type="caution">
    <text evidence="20">The sequence shown here is derived from an EMBL/GenBank/DDBJ whole genome shotgun (WGS) entry which is preliminary data.</text>
</comment>
<evidence type="ECO:0000256" key="1">
    <source>
        <dbReference type="ARBA" id="ARBA00001698"/>
    </source>
</evidence>
<feature type="transmembrane region" description="Helical" evidence="19">
    <location>
        <begin position="106"/>
        <end position="124"/>
    </location>
</feature>
<dbReference type="Proteomes" id="UP000281128">
    <property type="component" value="Unassembled WGS sequence"/>
</dbReference>